<name>A0AAV9WI65_9PEZI</name>
<evidence type="ECO:0000256" key="1">
    <source>
        <dbReference type="SAM" id="MobiDB-lite"/>
    </source>
</evidence>
<accession>A0AAV9WI65</accession>
<reference evidence="2 3" key="1">
    <citation type="submission" date="2023-08" db="EMBL/GenBank/DDBJ databases">
        <authorList>
            <person name="Palmer J.M."/>
        </authorList>
    </citation>
    <scope>NUCLEOTIDE SEQUENCE [LARGE SCALE GENOMIC DNA]</scope>
    <source>
        <strain evidence="2 3">TWF481</strain>
    </source>
</reference>
<organism evidence="2 3">
    <name type="scientific">Arthrobotrys musiformis</name>
    <dbReference type="NCBI Taxonomy" id="47236"/>
    <lineage>
        <taxon>Eukaryota</taxon>
        <taxon>Fungi</taxon>
        <taxon>Dikarya</taxon>
        <taxon>Ascomycota</taxon>
        <taxon>Pezizomycotina</taxon>
        <taxon>Orbiliomycetes</taxon>
        <taxon>Orbiliales</taxon>
        <taxon>Orbiliaceae</taxon>
        <taxon>Arthrobotrys</taxon>
    </lineage>
</organism>
<sequence length="269" mass="29332">MSTTFTEAIEETAALQSYRHEPTAQLTKHSPSSSNHEDESPSSEDDPSEEPPLDDNPPALIDPTLPHPTPSFPGKEKKFWGGFGAFKYQSNRIKIINKTPNLTLTGGKFTISQFCISEGQDPSNINKIGNVLPLDDKHRITFKVGRHGTEEVAEWWKKFVPPAKNTFVSKPHKLNFAFLGTLRLDFEGKGGGEGGSFNFFDVALGFGDYAGLINHWWFGGSICTAIGDNEVSCNGMSAEGGVAGLEANFRRGGFGNSADEVEITQGTFR</sequence>
<proteinExistence type="predicted"/>
<keyword evidence="3" id="KW-1185">Reference proteome</keyword>
<evidence type="ECO:0000313" key="3">
    <source>
        <dbReference type="Proteomes" id="UP001370758"/>
    </source>
</evidence>
<dbReference type="Proteomes" id="UP001370758">
    <property type="component" value="Unassembled WGS sequence"/>
</dbReference>
<feature type="compositionally biased region" description="Acidic residues" evidence="1">
    <location>
        <begin position="40"/>
        <end position="53"/>
    </location>
</feature>
<gene>
    <name evidence="2" type="ORF">TWF481_003954</name>
</gene>
<evidence type="ECO:0000313" key="2">
    <source>
        <dbReference type="EMBL" id="KAK6509193.1"/>
    </source>
</evidence>
<protein>
    <submittedName>
        <fullName evidence="2">Uncharacterized protein</fullName>
    </submittedName>
</protein>
<feature type="region of interest" description="Disordered" evidence="1">
    <location>
        <begin position="14"/>
        <end position="74"/>
    </location>
</feature>
<comment type="caution">
    <text evidence="2">The sequence shown here is derived from an EMBL/GenBank/DDBJ whole genome shotgun (WGS) entry which is preliminary data.</text>
</comment>
<dbReference type="EMBL" id="JAVHJL010000002">
    <property type="protein sequence ID" value="KAK6509193.1"/>
    <property type="molecule type" value="Genomic_DNA"/>
</dbReference>
<dbReference type="AlphaFoldDB" id="A0AAV9WI65"/>